<evidence type="ECO:0008006" key="3">
    <source>
        <dbReference type="Google" id="ProtNLM"/>
    </source>
</evidence>
<accession>G7GX80</accession>
<comment type="caution">
    <text evidence="1">The sequence shown here is derived from an EMBL/GenBank/DDBJ whole genome shotgun (WGS) entry which is preliminary data.</text>
</comment>
<name>G7GX80_9ACTN</name>
<dbReference type="Pfam" id="PF06013">
    <property type="entry name" value="WXG100"/>
    <property type="match status" value="1"/>
</dbReference>
<keyword evidence="2" id="KW-1185">Reference proteome</keyword>
<proteinExistence type="predicted"/>
<reference evidence="1 2" key="1">
    <citation type="submission" date="2011-11" db="EMBL/GenBank/DDBJ databases">
        <title>Whole genome shotgun sequence of Gordonia araii NBRC 100433.</title>
        <authorList>
            <person name="Yoshida Y."/>
            <person name="Hosoyama A."/>
            <person name="Tsuchikane K."/>
            <person name="Katsumata H."/>
            <person name="Yamazaki S."/>
            <person name="Fujita N."/>
        </authorList>
    </citation>
    <scope>NUCLEOTIDE SEQUENCE [LARGE SCALE GENOMIC DNA]</scope>
    <source>
        <strain evidence="1 2">NBRC 100433</strain>
    </source>
</reference>
<dbReference type="RefSeq" id="WP_007320285.1">
    <property type="nucleotide sequence ID" value="NZ_BAEE01000004.1"/>
</dbReference>
<dbReference type="InterPro" id="IPR036689">
    <property type="entry name" value="ESAT-6-like_sf"/>
</dbReference>
<sequence length="98" mass="11139">MSDARTYDLPAMKQFVDDLDKQIRILTQMHENARGSAKTVRAGLTGKTGETFETKQSEWQQAGEERLEELRAMRDRVANAVKNYEGAERANGSMFQDL</sequence>
<dbReference type="OrthoDB" id="4571447at2"/>
<dbReference type="EMBL" id="BAEE01000004">
    <property type="protein sequence ID" value="GAB08205.1"/>
    <property type="molecule type" value="Genomic_DNA"/>
</dbReference>
<evidence type="ECO:0000313" key="2">
    <source>
        <dbReference type="Proteomes" id="UP000035088"/>
    </source>
</evidence>
<dbReference type="AlphaFoldDB" id="G7GX80"/>
<evidence type="ECO:0000313" key="1">
    <source>
        <dbReference type="EMBL" id="GAB08205.1"/>
    </source>
</evidence>
<dbReference type="InterPro" id="IPR010310">
    <property type="entry name" value="T7SS_ESAT-6-like"/>
</dbReference>
<dbReference type="Gene3D" id="1.10.287.1060">
    <property type="entry name" value="ESAT-6-like"/>
    <property type="match status" value="1"/>
</dbReference>
<gene>
    <name evidence="1" type="ORF">GOARA_004_00450</name>
</gene>
<protein>
    <recommendedName>
        <fullName evidence="3">ESAT-6-like protein</fullName>
    </recommendedName>
</protein>
<dbReference type="SUPFAM" id="SSF140453">
    <property type="entry name" value="EsxAB dimer-like"/>
    <property type="match status" value="1"/>
</dbReference>
<dbReference type="Proteomes" id="UP000035088">
    <property type="component" value="Unassembled WGS sequence"/>
</dbReference>
<organism evidence="1 2">
    <name type="scientific">Gordonia araii NBRC 100433</name>
    <dbReference type="NCBI Taxonomy" id="1073574"/>
    <lineage>
        <taxon>Bacteria</taxon>
        <taxon>Bacillati</taxon>
        <taxon>Actinomycetota</taxon>
        <taxon>Actinomycetes</taxon>
        <taxon>Mycobacteriales</taxon>
        <taxon>Gordoniaceae</taxon>
        <taxon>Gordonia</taxon>
    </lineage>
</organism>